<reference evidence="1 2" key="1">
    <citation type="journal article" date="2014" name="PLoS ONE">
        <title>Global Analysis of Gene Expression Profiles in Physic Nut (Jatropha curcas L.) Seedlings Exposed to Salt Stress.</title>
        <authorList>
            <person name="Zhang L."/>
            <person name="Zhang C."/>
            <person name="Wu P."/>
            <person name="Chen Y."/>
            <person name="Li M."/>
            <person name="Jiang H."/>
            <person name="Wu G."/>
        </authorList>
    </citation>
    <scope>NUCLEOTIDE SEQUENCE [LARGE SCALE GENOMIC DNA]</scope>
    <source>
        <strain evidence="2">cv. GZQX0401</strain>
        <tissue evidence="1">Young leaves</tissue>
    </source>
</reference>
<proteinExistence type="predicted"/>
<name>A0A067L471_JATCU</name>
<dbReference type="AlphaFoldDB" id="A0A067L471"/>
<evidence type="ECO:0000313" key="2">
    <source>
        <dbReference type="Proteomes" id="UP000027138"/>
    </source>
</evidence>
<keyword evidence="2" id="KW-1185">Reference proteome</keyword>
<dbReference type="Proteomes" id="UP000027138">
    <property type="component" value="Unassembled WGS sequence"/>
</dbReference>
<organism evidence="1 2">
    <name type="scientific">Jatropha curcas</name>
    <name type="common">Barbados nut</name>
    <dbReference type="NCBI Taxonomy" id="180498"/>
    <lineage>
        <taxon>Eukaryota</taxon>
        <taxon>Viridiplantae</taxon>
        <taxon>Streptophyta</taxon>
        <taxon>Embryophyta</taxon>
        <taxon>Tracheophyta</taxon>
        <taxon>Spermatophyta</taxon>
        <taxon>Magnoliopsida</taxon>
        <taxon>eudicotyledons</taxon>
        <taxon>Gunneridae</taxon>
        <taxon>Pentapetalae</taxon>
        <taxon>rosids</taxon>
        <taxon>fabids</taxon>
        <taxon>Malpighiales</taxon>
        <taxon>Euphorbiaceae</taxon>
        <taxon>Crotonoideae</taxon>
        <taxon>Jatropheae</taxon>
        <taxon>Jatropha</taxon>
    </lineage>
</organism>
<evidence type="ECO:0000313" key="1">
    <source>
        <dbReference type="EMBL" id="KDP43241.1"/>
    </source>
</evidence>
<accession>A0A067L471</accession>
<sequence length="55" mass="6500">MEEPEFIVHADKAKADEDEIPLSRRKKRLRSKVVREHLSRPNVESYIKFVHRASA</sequence>
<dbReference type="EMBL" id="KK914277">
    <property type="protein sequence ID" value="KDP43241.1"/>
    <property type="molecule type" value="Genomic_DNA"/>
</dbReference>
<gene>
    <name evidence="1" type="ORF">JCGZ_22793</name>
</gene>
<protein>
    <submittedName>
        <fullName evidence="1">Uncharacterized protein</fullName>
    </submittedName>
</protein>